<evidence type="ECO:0000259" key="2">
    <source>
        <dbReference type="Pfam" id="PF03704"/>
    </source>
</evidence>
<proteinExistence type="predicted"/>
<keyword evidence="4" id="KW-1185">Reference proteome</keyword>
<reference evidence="3 4" key="1">
    <citation type="submission" date="2016-12" db="EMBL/GenBank/DDBJ databases">
        <title>Genome Mining:The Detection of Biosynthetic Gene Clusters to Aid in the Expression of Curamycin A produced by Streptomyces sp. strain CZA14.</title>
        <authorList>
            <person name="Durrell K.A."/>
            <person name="Kirby B.M."/>
            <person name="Khan W."/>
            <person name="Mthethwa T."/>
            <person name="Le Roes-Hill M."/>
        </authorList>
    </citation>
    <scope>NUCLEOTIDE SEQUENCE [LARGE SCALE GENOMIC DNA]</scope>
    <source>
        <strain evidence="3 4">CZA14</strain>
    </source>
</reference>
<organism evidence="3 4">
    <name type="scientific">Streptomyces pharetrae CZA14</name>
    <dbReference type="NCBI Taxonomy" id="1144883"/>
    <lineage>
        <taxon>Bacteria</taxon>
        <taxon>Bacillati</taxon>
        <taxon>Actinomycetota</taxon>
        <taxon>Actinomycetes</taxon>
        <taxon>Kitasatosporales</taxon>
        <taxon>Streptomycetaceae</taxon>
        <taxon>Streptomyces</taxon>
    </lineage>
</organism>
<gene>
    <name evidence="3" type="ORF">OQI_22285</name>
</gene>
<feature type="region of interest" description="Disordered" evidence="1">
    <location>
        <begin position="1"/>
        <end position="28"/>
    </location>
</feature>
<dbReference type="Proteomes" id="UP000194266">
    <property type="component" value="Unassembled WGS sequence"/>
</dbReference>
<feature type="domain" description="Bacterial transcriptional activator" evidence="2">
    <location>
        <begin position="45"/>
        <end position="82"/>
    </location>
</feature>
<evidence type="ECO:0000313" key="4">
    <source>
        <dbReference type="Proteomes" id="UP000194266"/>
    </source>
</evidence>
<evidence type="ECO:0000313" key="3">
    <source>
        <dbReference type="EMBL" id="OSZ58334.1"/>
    </source>
</evidence>
<name>A0ABX3YFU1_9ACTN</name>
<accession>A0ABX3YFU1</accession>
<dbReference type="EMBL" id="MRYD01000130">
    <property type="protein sequence ID" value="OSZ58334.1"/>
    <property type="molecule type" value="Genomic_DNA"/>
</dbReference>
<protein>
    <recommendedName>
        <fullName evidence="2">Bacterial transcriptional activator domain-containing protein</fullName>
    </recommendedName>
</protein>
<dbReference type="InterPro" id="IPR005158">
    <property type="entry name" value="BTAD"/>
</dbReference>
<comment type="caution">
    <text evidence="3">The sequence shown here is derived from an EMBL/GenBank/DDBJ whole genome shotgun (WGS) entry which is preliminary data.</text>
</comment>
<evidence type="ECO:0000256" key="1">
    <source>
        <dbReference type="SAM" id="MobiDB-lite"/>
    </source>
</evidence>
<sequence>MRQADRSCASGLRGALGDDGPRLSRTGAGYRLSGADIADLRERPASRAARAARDAGRLERAVELARQAEELWRGEFTEALQAPAVAMS</sequence>
<dbReference type="RefSeq" id="WP_086171105.1">
    <property type="nucleotide sequence ID" value="NZ_MRYD01000130.1"/>
</dbReference>
<dbReference type="Pfam" id="PF03704">
    <property type="entry name" value="BTAD"/>
    <property type="match status" value="1"/>
</dbReference>